<name>A0A1F8GKX3_9BACT</name>
<evidence type="ECO:0000313" key="3">
    <source>
        <dbReference type="Proteomes" id="UP000178256"/>
    </source>
</evidence>
<evidence type="ECO:0000313" key="2">
    <source>
        <dbReference type="EMBL" id="OGN25660.1"/>
    </source>
</evidence>
<gene>
    <name evidence="2" type="ORF">A2925_01900</name>
</gene>
<dbReference type="GO" id="GO:0015074">
    <property type="term" value="P:DNA integration"/>
    <property type="evidence" value="ECO:0007669"/>
    <property type="project" value="InterPro"/>
</dbReference>
<proteinExistence type="predicted"/>
<dbReference type="Gene3D" id="3.30.420.10">
    <property type="entry name" value="Ribonuclease H-like superfamily/Ribonuclease H"/>
    <property type="match status" value="1"/>
</dbReference>
<feature type="domain" description="Integrase catalytic" evidence="1">
    <location>
        <begin position="120"/>
        <end position="280"/>
    </location>
</feature>
<dbReference type="STRING" id="1802697.A2925_01900"/>
<protein>
    <recommendedName>
        <fullName evidence="1">Integrase catalytic domain-containing protein</fullName>
    </recommendedName>
</protein>
<dbReference type="AlphaFoldDB" id="A0A1F8GKX3"/>
<reference evidence="2 3" key="1">
    <citation type="journal article" date="2016" name="Nat. Commun.">
        <title>Thousands of microbial genomes shed light on interconnected biogeochemical processes in an aquifer system.</title>
        <authorList>
            <person name="Anantharaman K."/>
            <person name="Brown C.T."/>
            <person name="Hug L.A."/>
            <person name="Sharon I."/>
            <person name="Castelle C.J."/>
            <person name="Probst A.J."/>
            <person name="Thomas B.C."/>
            <person name="Singh A."/>
            <person name="Wilkins M.J."/>
            <person name="Karaoz U."/>
            <person name="Brodie E.L."/>
            <person name="Williams K.H."/>
            <person name="Hubbard S.S."/>
            <person name="Banfield J.F."/>
        </authorList>
    </citation>
    <scope>NUCLEOTIDE SEQUENCE [LARGE SCALE GENOMIC DNA]</scope>
</reference>
<dbReference type="InterPro" id="IPR001584">
    <property type="entry name" value="Integrase_cat-core"/>
</dbReference>
<comment type="caution">
    <text evidence="2">The sequence shown here is derived from an EMBL/GenBank/DDBJ whole genome shotgun (WGS) entry which is preliminary data.</text>
</comment>
<dbReference type="InterPro" id="IPR012337">
    <property type="entry name" value="RNaseH-like_sf"/>
</dbReference>
<accession>A0A1F8GKX3</accession>
<feature type="non-terminal residue" evidence="2">
    <location>
        <position position="1"/>
    </location>
</feature>
<dbReference type="SUPFAM" id="SSF53098">
    <property type="entry name" value="Ribonuclease H-like"/>
    <property type="match status" value="1"/>
</dbReference>
<organism evidence="2 3">
    <name type="scientific">Candidatus Yanofskybacteria bacterium RIFCSPLOWO2_01_FULL_44_22</name>
    <dbReference type="NCBI Taxonomy" id="1802697"/>
    <lineage>
        <taxon>Bacteria</taxon>
        <taxon>Candidatus Yanofskyibacteriota</taxon>
    </lineage>
</organism>
<dbReference type="Proteomes" id="UP000178256">
    <property type="component" value="Unassembled WGS sequence"/>
</dbReference>
<dbReference type="PROSITE" id="PS50994">
    <property type="entry name" value="INTEGRASE"/>
    <property type="match status" value="1"/>
</dbReference>
<dbReference type="InterPro" id="IPR036397">
    <property type="entry name" value="RNaseH_sf"/>
</dbReference>
<sequence length="345" mass="40021">VSGYSDSQVDRLIKRKKDTGQVFVKERTQNAFQTFYEVPDIRLLADVASAFENPNGYALKKCLEDMYQIYGDDKFEKLSHISKSHIYNLRKTKIYTSRVLVYTKTKKTAIPIGERRKPDNQGKPGYLRIDSVHQGDLDKEKGVYYINIVDEISQWEFVGCVETISEQHLIPVLEELLSLIPFKVINFHSDNGSEYINKVVANLLNKLNICQTKSRARHSNDNALAEGKNGAVIRKTMGYTHIPKKHAILINEFLRKYLNPHLNFHRHCAFSEDQIDEKGKIKKEYKEYLTPCQKLLTIKNLQEYLVPGITRESLETEPKKLTHFESAKRLQEERLKIFKQISAKI</sequence>
<evidence type="ECO:0000259" key="1">
    <source>
        <dbReference type="PROSITE" id="PS50994"/>
    </source>
</evidence>
<dbReference type="EMBL" id="MGKL01000015">
    <property type="protein sequence ID" value="OGN25660.1"/>
    <property type="molecule type" value="Genomic_DNA"/>
</dbReference>
<dbReference type="GO" id="GO:0003676">
    <property type="term" value="F:nucleic acid binding"/>
    <property type="evidence" value="ECO:0007669"/>
    <property type="project" value="InterPro"/>
</dbReference>